<organism evidence="17 18">
    <name type="scientific">Cupriavidus plantarum</name>
    <dbReference type="NCBI Taxonomy" id="942865"/>
    <lineage>
        <taxon>Bacteria</taxon>
        <taxon>Pseudomonadati</taxon>
        <taxon>Pseudomonadota</taxon>
        <taxon>Betaproteobacteria</taxon>
        <taxon>Burkholderiales</taxon>
        <taxon>Burkholderiaceae</taxon>
        <taxon>Cupriavidus</taxon>
    </lineage>
</organism>
<evidence type="ECO:0000313" key="18">
    <source>
        <dbReference type="Proteomes" id="UP000245754"/>
    </source>
</evidence>
<evidence type="ECO:0000256" key="3">
    <source>
        <dbReference type="ARBA" id="ARBA00012229"/>
    </source>
</evidence>
<dbReference type="InterPro" id="IPR008333">
    <property type="entry name" value="Cbr1-like_FAD-bd_dom"/>
</dbReference>
<keyword evidence="8" id="KW-0521">NADP</keyword>
<dbReference type="PANTHER" id="PTHR43396">
    <property type="entry name" value="FLAVOHEMOPROTEIN"/>
    <property type="match status" value="1"/>
</dbReference>
<dbReference type="SUPFAM" id="SSF63380">
    <property type="entry name" value="Riboflavin synthase domain-like"/>
    <property type="match status" value="1"/>
</dbReference>
<dbReference type="EC" id="1.14.12.17" evidence="3"/>
<keyword evidence="7" id="KW-0479">Metal-binding</keyword>
<dbReference type="InterPro" id="IPR000971">
    <property type="entry name" value="Globin"/>
</dbReference>
<dbReference type="PROSITE" id="PS01033">
    <property type="entry name" value="GLOBIN"/>
    <property type="match status" value="1"/>
</dbReference>
<evidence type="ECO:0000259" key="15">
    <source>
        <dbReference type="PROSITE" id="PS01033"/>
    </source>
</evidence>
<keyword evidence="17" id="KW-0560">Oxidoreductase</keyword>
<dbReference type="Proteomes" id="UP000245754">
    <property type="component" value="Unassembled WGS sequence"/>
</dbReference>
<dbReference type="GO" id="GO:0071949">
    <property type="term" value="F:FAD binding"/>
    <property type="evidence" value="ECO:0007669"/>
    <property type="project" value="TreeGrafter"/>
</dbReference>
<protein>
    <recommendedName>
        <fullName evidence="3">nitric oxide dioxygenase</fullName>
        <ecNumber evidence="3">1.14.12.17</ecNumber>
    </recommendedName>
</protein>
<evidence type="ECO:0000256" key="10">
    <source>
        <dbReference type="ARBA" id="ARBA00023027"/>
    </source>
</evidence>
<comment type="similarity">
    <text evidence="14">Belongs to the globin family.</text>
</comment>
<keyword evidence="18" id="KW-1185">Reference proteome</keyword>
<dbReference type="PROSITE" id="PS51384">
    <property type="entry name" value="FAD_FR"/>
    <property type="match status" value="1"/>
</dbReference>
<dbReference type="Gene3D" id="3.40.50.80">
    <property type="entry name" value="Nucleotide-binding domain of ferredoxin-NADP reductase (FNR) module"/>
    <property type="match status" value="1"/>
</dbReference>
<dbReference type="InterPro" id="IPR017927">
    <property type="entry name" value="FAD-bd_FR_type"/>
</dbReference>
<dbReference type="GO" id="GO:0008941">
    <property type="term" value="F:nitric oxide dioxygenase NAD(P)H activity"/>
    <property type="evidence" value="ECO:0007669"/>
    <property type="project" value="UniProtKB-EC"/>
</dbReference>
<keyword evidence="9" id="KW-0408">Iron</keyword>
<dbReference type="GO" id="GO:0071500">
    <property type="term" value="P:cellular response to nitrosative stress"/>
    <property type="evidence" value="ECO:0007669"/>
    <property type="project" value="TreeGrafter"/>
</dbReference>
<keyword evidence="14" id="KW-0813">Transport</keyword>
<evidence type="ECO:0000256" key="14">
    <source>
        <dbReference type="RuleBase" id="RU000356"/>
    </source>
</evidence>
<dbReference type="InterPro" id="IPR012292">
    <property type="entry name" value="Globin/Proto"/>
</dbReference>
<name>A0A316F0A2_9BURK</name>
<evidence type="ECO:0000313" key="17">
    <source>
        <dbReference type="EMBL" id="PWK36893.1"/>
    </source>
</evidence>
<evidence type="ECO:0000256" key="13">
    <source>
        <dbReference type="ARBA" id="ARBA00049433"/>
    </source>
</evidence>
<gene>
    <name evidence="17" type="ORF">C7419_101763</name>
</gene>
<dbReference type="PANTHER" id="PTHR43396:SF3">
    <property type="entry name" value="FLAVOHEMOPROTEIN"/>
    <property type="match status" value="1"/>
</dbReference>
<dbReference type="SUPFAM" id="SSF52343">
    <property type="entry name" value="Ferredoxin reductase-like, C-terminal NADP-linked domain"/>
    <property type="match status" value="1"/>
</dbReference>
<proteinExistence type="inferred from homology"/>
<feature type="domain" description="FAD-binding FR-type" evidence="16">
    <location>
        <begin position="153"/>
        <end position="256"/>
    </location>
</feature>
<evidence type="ECO:0000256" key="11">
    <source>
        <dbReference type="ARBA" id="ARBA00025094"/>
    </source>
</evidence>
<reference evidence="17 18" key="1">
    <citation type="submission" date="2018-05" db="EMBL/GenBank/DDBJ databases">
        <title>Genomic Encyclopedia of Type Strains, Phase IV (KMG-V): Genome sequencing to study the core and pangenomes of soil and plant-associated prokaryotes.</title>
        <authorList>
            <person name="Whitman W."/>
        </authorList>
    </citation>
    <scope>NUCLEOTIDE SEQUENCE [LARGE SCALE GENOMIC DNA]</scope>
    <source>
        <strain evidence="17 18">SLV-132</strain>
    </source>
</reference>
<dbReference type="SUPFAM" id="SSF46458">
    <property type="entry name" value="Globin-like"/>
    <property type="match status" value="1"/>
</dbReference>
<dbReference type="GO" id="GO:0005344">
    <property type="term" value="F:oxygen carrier activity"/>
    <property type="evidence" value="ECO:0007669"/>
    <property type="project" value="UniProtKB-KW"/>
</dbReference>
<dbReference type="GO" id="GO:0046872">
    <property type="term" value="F:metal ion binding"/>
    <property type="evidence" value="ECO:0007669"/>
    <property type="project" value="UniProtKB-KW"/>
</dbReference>
<evidence type="ECO:0000256" key="12">
    <source>
        <dbReference type="ARBA" id="ARBA00048649"/>
    </source>
</evidence>
<comment type="catalytic activity">
    <reaction evidence="12">
        <text>2 nitric oxide + NADH + 2 O2 = 2 nitrate + NAD(+) + H(+)</text>
        <dbReference type="Rhea" id="RHEA:19469"/>
        <dbReference type="ChEBI" id="CHEBI:15378"/>
        <dbReference type="ChEBI" id="CHEBI:15379"/>
        <dbReference type="ChEBI" id="CHEBI:16480"/>
        <dbReference type="ChEBI" id="CHEBI:17632"/>
        <dbReference type="ChEBI" id="CHEBI:57540"/>
        <dbReference type="ChEBI" id="CHEBI:57945"/>
        <dbReference type="EC" id="1.14.12.17"/>
    </reaction>
</comment>
<evidence type="ECO:0000256" key="5">
    <source>
        <dbReference type="ARBA" id="ARBA00022617"/>
    </source>
</evidence>
<dbReference type="InterPro" id="IPR009050">
    <property type="entry name" value="Globin-like_sf"/>
</dbReference>
<dbReference type="InterPro" id="IPR039261">
    <property type="entry name" value="FNR_nucleotide-bd"/>
</dbReference>
<accession>A0A316F0A2</accession>
<evidence type="ECO:0000256" key="6">
    <source>
        <dbReference type="ARBA" id="ARBA00022621"/>
    </source>
</evidence>
<dbReference type="AlphaFoldDB" id="A0A316F0A2"/>
<dbReference type="CDD" id="cd06184">
    <property type="entry name" value="flavohem_like_fad_nad_binding"/>
    <property type="match status" value="1"/>
</dbReference>
<keyword evidence="4" id="KW-0216">Detoxification</keyword>
<keyword evidence="6 14" id="KW-0561">Oxygen transport</keyword>
<comment type="cofactor">
    <cofactor evidence="1">
        <name>heme b</name>
        <dbReference type="ChEBI" id="CHEBI:60344"/>
    </cofactor>
</comment>
<evidence type="ECO:0000256" key="2">
    <source>
        <dbReference type="ARBA" id="ARBA00006401"/>
    </source>
</evidence>
<dbReference type="Gene3D" id="1.10.490.10">
    <property type="entry name" value="Globins"/>
    <property type="match status" value="1"/>
</dbReference>
<evidence type="ECO:0000259" key="16">
    <source>
        <dbReference type="PROSITE" id="PS51384"/>
    </source>
</evidence>
<dbReference type="Gene3D" id="2.40.30.10">
    <property type="entry name" value="Translation factors"/>
    <property type="match status" value="1"/>
</dbReference>
<dbReference type="InterPro" id="IPR017938">
    <property type="entry name" value="Riboflavin_synthase-like_b-brl"/>
</dbReference>
<dbReference type="FunFam" id="1.10.490.10:FF:000003">
    <property type="entry name" value="Flavohemoprotein"/>
    <property type="match status" value="1"/>
</dbReference>
<dbReference type="GO" id="GO:0009636">
    <property type="term" value="P:response to toxic substance"/>
    <property type="evidence" value="ECO:0007669"/>
    <property type="project" value="UniProtKB-KW"/>
</dbReference>
<dbReference type="GO" id="GO:0020037">
    <property type="term" value="F:heme binding"/>
    <property type="evidence" value="ECO:0007669"/>
    <property type="project" value="InterPro"/>
</dbReference>
<keyword evidence="17" id="KW-0223">Dioxygenase</keyword>
<dbReference type="GO" id="GO:0019825">
    <property type="term" value="F:oxygen binding"/>
    <property type="evidence" value="ECO:0007669"/>
    <property type="project" value="InterPro"/>
</dbReference>
<evidence type="ECO:0000256" key="7">
    <source>
        <dbReference type="ARBA" id="ARBA00022723"/>
    </source>
</evidence>
<comment type="catalytic activity">
    <reaction evidence="13">
        <text>2 nitric oxide + NADPH + 2 O2 = 2 nitrate + NADP(+) + H(+)</text>
        <dbReference type="Rhea" id="RHEA:19465"/>
        <dbReference type="ChEBI" id="CHEBI:15378"/>
        <dbReference type="ChEBI" id="CHEBI:15379"/>
        <dbReference type="ChEBI" id="CHEBI:16480"/>
        <dbReference type="ChEBI" id="CHEBI:17632"/>
        <dbReference type="ChEBI" id="CHEBI:57783"/>
        <dbReference type="ChEBI" id="CHEBI:58349"/>
        <dbReference type="EC" id="1.14.12.17"/>
    </reaction>
</comment>
<sequence>MLSTEHQHIVKSTVPLLEAGGEALTSHFYDLLLTERADLRGMFNSAHQATGAQARALAGGVLMYAKHIDRLEALGELAGRVVNKHVSLQVQPEHYPVVGEYLLRSIREVLGPDVATPAVIDAWGAAYGQLADMLIAAERDMYATQAATEGGWRGFRPFRVAARIVESAEIVSFHLAPVDGGPVMRPAPGQYIAIQVTVDGAPLRRNYSLSAVSDGTRYRISVKRDPGGVVSGFLHDHVNVGDIVELTAPAGVFQLRDAGRPLVLIAGGVGQTPLMAMLEAAVAQGTRDIRYLHFVRNPEVQAFRERVEQLAAAHPRVRFGFFYDEDPSVPDGLPPGRVSSNVLRDMLPPDRDADVYLVGPGAFMASVLQLLGELGVPPDRCITEFFGPHQEMAIG</sequence>
<evidence type="ECO:0000256" key="1">
    <source>
        <dbReference type="ARBA" id="ARBA00001970"/>
    </source>
</evidence>
<feature type="domain" description="Globin" evidence="15">
    <location>
        <begin position="1"/>
        <end position="139"/>
    </location>
</feature>
<dbReference type="Pfam" id="PF00175">
    <property type="entry name" value="NAD_binding_1"/>
    <property type="match status" value="1"/>
</dbReference>
<comment type="function">
    <text evidence="11">Is involved in NO detoxification in an aerobic process, termed nitric oxide dioxygenase (NOD) reaction that utilizes O(2) and NAD(P)H to convert NO to nitrate, which protects the bacterium from various noxious nitrogen compounds. Therefore, plays a central role in the inducible response to nitrosative stress.</text>
</comment>
<comment type="similarity">
    <text evidence="2">In the C-terminal section; belongs to the flavoprotein pyridine nucleotide cytochrome reductase family.</text>
</comment>
<dbReference type="PRINTS" id="PR00410">
    <property type="entry name" value="PHEHYDRXLASE"/>
</dbReference>
<evidence type="ECO:0000256" key="8">
    <source>
        <dbReference type="ARBA" id="ARBA00022857"/>
    </source>
</evidence>
<dbReference type="NCBIfam" id="NF009805">
    <property type="entry name" value="PRK13289.1"/>
    <property type="match status" value="1"/>
</dbReference>
<dbReference type="Pfam" id="PF00042">
    <property type="entry name" value="Globin"/>
    <property type="match status" value="1"/>
</dbReference>
<evidence type="ECO:0000256" key="9">
    <source>
        <dbReference type="ARBA" id="ARBA00023004"/>
    </source>
</evidence>
<dbReference type="GO" id="GO:0046210">
    <property type="term" value="P:nitric oxide catabolic process"/>
    <property type="evidence" value="ECO:0007669"/>
    <property type="project" value="TreeGrafter"/>
</dbReference>
<dbReference type="RefSeq" id="WP_109580676.1">
    <property type="nucleotide sequence ID" value="NZ_QGGT01000001.1"/>
</dbReference>
<comment type="caution">
    <text evidence="17">The sequence shown here is derived from an EMBL/GenBank/DDBJ whole genome shotgun (WGS) entry which is preliminary data.</text>
</comment>
<dbReference type="InterPro" id="IPR001433">
    <property type="entry name" value="OxRdtase_FAD/NAD-bd"/>
</dbReference>
<dbReference type="Pfam" id="PF00970">
    <property type="entry name" value="FAD_binding_6"/>
    <property type="match status" value="1"/>
</dbReference>
<evidence type="ECO:0000256" key="4">
    <source>
        <dbReference type="ARBA" id="ARBA00022575"/>
    </source>
</evidence>
<keyword evidence="10" id="KW-0520">NAD</keyword>
<keyword evidence="5 14" id="KW-0349">Heme</keyword>
<dbReference type="EMBL" id="QGGT01000001">
    <property type="protein sequence ID" value="PWK36893.1"/>
    <property type="molecule type" value="Genomic_DNA"/>
</dbReference>